<protein>
    <submittedName>
        <fullName evidence="3 4">Uncharacterized protein C8orf48 homolog</fullName>
    </submittedName>
</protein>
<dbReference type="PANTHER" id="PTHR35256:SF1">
    <property type="entry name" value="EXPRESSED SEQUENCE AI429214"/>
    <property type="match status" value="1"/>
</dbReference>
<evidence type="ECO:0000313" key="3">
    <source>
        <dbReference type="RefSeq" id="XP_067160487.1"/>
    </source>
</evidence>
<dbReference type="PANTHER" id="PTHR35256">
    <property type="entry name" value="CHROMOSOME 8 OPEN READING FRAME 48"/>
    <property type="match status" value="1"/>
</dbReference>
<dbReference type="RefSeq" id="XP_067160487.1">
    <property type="nucleotide sequence ID" value="XM_067304386.1"/>
</dbReference>
<dbReference type="GeneID" id="106489874"/>
<keyword evidence="2" id="KW-1185">Reference proteome</keyword>
<dbReference type="InterPro" id="IPR027932">
    <property type="entry name" value="DUF4606"/>
</dbReference>
<name>A0ABM4F6B4_9AVES</name>
<dbReference type="RefSeq" id="XP_067160488.1">
    <property type="nucleotide sequence ID" value="XM_067304387.1"/>
</dbReference>
<sequence length="299" mass="33878">MTTTADNFASYEEGQVELGRSSSSSVLDYSEDTFEPFSEEEEGCSQYESEPSESYCSTEDLERSAVSDVLERIAQLAGQNHADEQSERAESAAIERDFLGKQIDLLKNKEAGIKQDKSVIRTQAEITEVPEGELDALCSFCTVKISKMHHQLISKQSNGGKPRKLQQGFTPKKWEKSETSDLNCIVPLQLMNRIHLKNIRETTKQVTEAAVHKPSLCPDCKKKKAELAKITFLRQKTTLMERALLQEKLEEQIYSKDVLTLIGETLRSFPKLSEDPRNLWQRLKEKGQKITTVILEIFA</sequence>
<feature type="region of interest" description="Disordered" evidence="1">
    <location>
        <begin position="1"/>
        <end position="60"/>
    </location>
</feature>
<gene>
    <name evidence="3 4 5" type="primary">C13H8orf48</name>
</gene>
<reference evidence="3 4" key="1">
    <citation type="submission" date="2025-05" db="UniProtKB">
        <authorList>
            <consortium name="RefSeq"/>
        </authorList>
    </citation>
    <scope>IDENTIFICATION</scope>
    <source>
        <tissue evidence="3 4">Blood</tissue>
    </source>
</reference>
<evidence type="ECO:0000256" key="1">
    <source>
        <dbReference type="SAM" id="MobiDB-lite"/>
    </source>
</evidence>
<dbReference type="Pfam" id="PF15379">
    <property type="entry name" value="DUF4606"/>
    <property type="match status" value="1"/>
</dbReference>
<evidence type="ECO:0000313" key="2">
    <source>
        <dbReference type="Proteomes" id="UP001652627"/>
    </source>
</evidence>
<evidence type="ECO:0000313" key="5">
    <source>
        <dbReference type="RefSeq" id="XP_067160489.1"/>
    </source>
</evidence>
<evidence type="ECO:0000313" key="4">
    <source>
        <dbReference type="RefSeq" id="XP_067160488.1"/>
    </source>
</evidence>
<organism evidence="2 5">
    <name type="scientific">Apteryx mantelli</name>
    <name type="common">North Island brown kiwi</name>
    <dbReference type="NCBI Taxonomy" id="2696672"/>
    <lineage>
        <taxon>Eukaryota</taxon>
        <taxon>Metazoa</taxon>
        <taxon>Chordata</taxon>
        <taxon>Craniata</taxon>
        <taxon>Vertebrata</taxon>
        <taxon>Euteleostomi</taxon>
        <taxon>Archelosauria</taxon>
        <taxon>Archosauria</taxon>
        <taxon>Dinosauria</taxon>
        <taxon>Saurischia</taxon>
        <taxon>Theropoda</taxon>
        <taxon>Coelurosauria</taxon>
        <taxon>Aves</taxon>
        <taxon>Palaeognathae</taxon>
        <taxon>Apterygiformes</taxon>
        <taxon>Apterygidae</taxon>
        <taxon>Apteryx</taxon>
    </lineage>
</organism>
<feature type="compositionally biased region" description="Acidic residues" evidence="1">
    <location>
        <begin position="29"/>
        <end position="43"/>
    </location>
</feature>
<dbReference type="RefSeq" id="XP_067160489.1">
    <property type="nucleotide sequence ID" value="XM_067304388.1"/>
</dbReference>
<dbReference type="Proteomes" id="UP001652627">
    <property type="component" value="Chromosome 13"/>
</dbReference>
<proteinExistence type="predicted"/>
<accession>A0ABM4F6B4</accession>